<dbReference type="Pfam" id="PF03544">
    <property type="entry name" value="TonB_C"/>
    <property type="match status" value="1"/>
</dbReference>
<dbReference type="GO" id="GO:0055085">
    <property type="term" value="P:transmembrane transport"/>
    <property type="evidence" value="ECO:0007669"/>
    <property type="project" value="InterPro"/>
</dbReference>
<keyword evidence="5" id="KW-0997">Cell inner membrane</keyword>
<dbReference type="PROSITE" id="PS52015">
    <property type="entry name" value="TONB_CTD"/>
    <property type="match status" value="1"/>
</dbReference>
<dbReference type="InterPro" id="IPR006260">
    <property type="entry name" value="TonB/TolA_C"/>
</dbReference>
<feature type="region of interest" description="Disordered" evidence="10">
    <location>
        <begin position="1"/>
        <end position="24"/>
    </location>
</feature>
<dbReference type="PANTHER" id="PTHR33446:SF11">
    <property type="entry name" value="TONB3"/>
    <property type="match status" value="1"/>
</dbReference>
<comment type="subcellular location">
    <subcellularLocation>
        <location evidence="1">Cell inner membrane</location>
        <topology evidence="1">Single-pass membrane protein</topology>
        <orientation evidence="1">Periplasmic side</orientation>
    </subcellularLocation>
</comment>
<evidence type="ECO:0000256" key="5">
    <source>
        <dbReference type="ARBA" id="ARBA00022519"/>
    </source>
</evidence>
<keyword evidence="4" id="KW-1003">Cell membrane</keyword>
<dbReference type="GO" id="GO:0031992">
    <property type="term" value="F:energy transducer activity"/>
    <property type="evidence" value="ECO:0007669"/>
    <property type="project" value="TreeGrafter"/>
</dbReference>
<dbReference type="NCBIfam" id="TIGR01352">
    <property type="entry name" value="tonB_Cterm"/>
    <property type="match status" value="1"/>
</dbReference>
<accession>A0A0G3G4J5</accession>
<keyword evidence="14" id="KW-1185">Reference proteome</keyword>
<evidence type="ECO:0000256" key="9">
    <source>
        <dbReference type="ARBA" id="ARBA00023136"/>
    </source>
</evidence>
<dbReference type="AlphaFoldDB" id="A0A0G3G4J5"/>
<evidence type="ECO:0000259" key="12">
    <source>
        <dbReference type="PROSITE" id="PS52015"/>
    </source>
</evidence>
<evidence type="ECO:0000256" key="10">
    <source>
        <dbReference type="SAM" id="MobiDB-lite"/>
    </source>
</evidence>
<dbReference type="SUPFAM" id="SSF74653">
    <property type="entry name" value="TolA/TonB C-terminal domain"/>
    <property type="match status" value="1"/>
</dbReference>
<name>A0A0G3G4J5_9GAMM</name>
<feature type="compositionally biased region" description="Acidic residues" evidence="10">
    <location>
        <begin position="160"/>
        <end position="169"/>
    </location>
</feature>
<evidence type="ECO:0000256" key="6">
    <source>
        <dbReference type="ARBA" id="ARBA00022692"/>
    </source>
</evidence>
<feature type="transmembrane region" description="Helical" evidence="11">
    <location>
        <begin position="29"/>
        <end position="51"/>
    </location>
</feature>
<gene>
    <name evidence="13" type="ORF">TVD_12660</name>
</gene>
<evidence type="ECO:0000256" key="7">
    <source>
        <dbReference type="ARBA" id="ARBA00022927"/>
    </source>
</evidence>
<comment type="similarity">
    <text evidence="2">Belongs to the TonB family.</text>
</comment>
<evidence type="ECO:0000313" key="14">
    <source>
        <dbReference type="Proteomes" id="UP000064201"/>
    </source>
</evidence>
<dbReference type="EMBL" id="CP011367">
    <property type="protein sequence ID" value="AKJ96155.1"/>
    <property type="molecule type" value="Genomic_DNA"/>
</dbReference>
<dbReference type="GO" id="GO:0098797">
    <property type="term" value="C:plasma membrane protein complex"/>
    <property type="evidence" value="ECO:0007669"/>
    <property type="project" value="TreeGrafter"/>
</dbReference>
<feature type="region of interest" description="Disordered" evidence="10">
    <location>
        <begin position="88"/>
        <end position="174"/>
    </location>
</feature>
<dbReference type="Gene3D" id="3.30.1150.10">
    <property type="match status" value="1"/>
</dbReference>
<dbReference type="PANTHER" id="PTHR33446">
    <property type="entry name" value="PROTEIN TONB-RELATED"/>
    <property type="match status" value="1"/>
</dbReference>
<dbReference type="GO" id="GO:0015031">
    <property type="term" value="P:protein transport"/>
    <property type="evidence" value="ECO:0007669"/>
    <property type="project" value="UniProtKB-KW"/>
</dbReference>
<protein>
    <submittedName>
        <fullName evidence="13">Energy transducer TonB</fullName>
    </submittedName>
</protein>
<keyword evidence="9 11" id="KW-0472">Membrane</keyword>
<dbReference type="InterPro" id="IPR051045">
    <property type="entry name" value="TonB-dependent_transducer"/>
</dbReference>
<sequence length="321" mass="34626">MTANTASNALAGRPAGTPPPEAPRVQDHLGTMIFLAVVAHALIILGIGFAVDPIEAPTREPLDITWVTDPDAPPPELDDEVEHIATRDQAASGEGEEVREAQAPDAEDAGVGEPAPEGLDAPLPEAGPLIMDPALPEPEPEPEQVTADTPDERAAPPEVADPEPLEAPDAEDRPSAATLMNRGLESARAAPAEERQTFSTRASRTRYLDSLAARSAPEAAYLQAWINKVERLGNVNYPDEARRRGLSGTLVLSVRLNPEGELINIEVARSSGEPVLDQAAIRIVELAAPYAPFTEAMREEYDELVITRTWAFRRDQMEQIR</sequence>
<dbReference type="InterPro" id="IPR037682">
    <property type="entry name" value="TonB_C"/>
</dbReference>
<keyword evidence="6 11" id="KW-0812">Transmembrane</keyword>
<proteinExistence type="inferred from homology"/>
<reference evidence="13 14" key="1">
    <citation type="submission" date="2015-04" db="EMBL/GenBank/DDBJ databases">
        <title>Complete Sequence for the Genome of the Thioalkalivibrio versutus D301.</title>
        <authorList>
            <person name="Mu T."/>
            <person name="Zhou J."/>
            <person name="Xu X."/>
        </authorList>
    </citation>
    <scope>NUCLEOTIDE SEQUENCE [LARGE SCALE GENOMIC DNA]</scope>
    <source>
        <strain evidence="13 14">D301</strain>
    </source>
</reference>
<evidence type="ECO:0000256" key="1">
    <source>
        <dbReference type="ARBA" id="ARBA00004383"/>
    </source>
</evidence>
<organism evidence="13 14">
    <name type="scientific">Thioalkalivibrio versutus</name>
    <dbReference type="NCBI Taxonomy" id="106634"/>
    <lineage>
        <taxon>Bacteria</taxon>
        <taxon>Pseudomonadati</taxon>
        <taxon>Pseudomonadota</taxon>
        <taxon>Gammaproteobacteria</taxon>
        <taxon>Chromatiales</taxon>
        <taxon>Ectothiorhodospiraceae</taxon>
        <taxon>Thioalkalivibrio</taxon>
    </lineage>
</organism>
<evidence type="ECO:0000313" key="13">
    <source>
        <dbReference type="EMBL" id="AKJ96155.1"/>
    </source>
</evidence>
<dbReference type="PATRIC" id="fig|106634.4.peg.2580"/>
<dbReference type="OrthoDB" id="9803361at2"/>
<dbReference type="Proteomes" id="UP000064201">
    <property type="component" value="Chromosome"/>
</dbReference>
<feature type="domain" description="TonB C-terminal" evidence="12">
    <location>
        <begin position="222"/>
        <end position="321"/>
    </location>
</feature>
<evidence type="ECO:0000256" key="8">
    <source>
        <dbReference type="ARBA" id="ARBA00022989"/>
    </source>
</evidence>
<evidence type="ECO:0000256" key="2">
    <source>
        <dbReference type="ARBA" id="ARBA00006555"/>
    </source>
</evidence>
<keyword evidence="7" id="KW-0653">Protein transport</keyword>
<dbReference type="STRING" id="106634.TVD_12660"/>
<keyword evidence="8 11" id="KW-1133">Transmembrane helix</keyword>
<dbReference type="KEGG" id="tvr:TVD_12660"/>
<evidence type="ECO:0000256" key="3">
    <source>
        <dbReference type="ARBA" id="ARBA00022448"/>
    </source>
</evidence>
<evidence type="ECO:0000256" key="11">
    <source>
        <dbReference type="SAM" id="Phobius"/>
    </source>
</evidence>
<keyword evidence="3" id="KW-0813">Transport</keyword>
<evidence type="ECO:0000256" key="4">
    <source>
        <dbReference type="ARBA" id="ARBA00022475"/>
    </source>
</evidence>